<comment type="caution">
    <text evidence="1">The sequence shown here is derived from an EMBL/GenBank/DDBJ whole genome shotgun (WGS) entry which is preliminary data.</text>
</comment>
<organism evidence="1 2">
    <name type="scientific">Virgibacillus natechei</name>
    <dbReference type="NCBI Taxonomy" id="1216297"/>
    <lineage>
        <taxon>Bacteria</taxon>
        <taxon>Bacillati</taxon>
        <taxon>Bacillota</taxon>
        <taxon>Bacilli</taxon>
        <taxon>Bacillales</taxon>
        <taxon>Bacillaceae</taxon>
        <taxon>Virgibacillus</taxon>
    </lineage>
</organism>
<accession>A0ABS4II32</accession>
<protein>
    <submittedName>
        <fullName evidence="1">Uncharacterized protein</fullName>
    </submittedName>
</protein>
<keyword evidence="2" id="KW-1185">Reference proteome</keyword>
<proteinExistence type="predicted"/>
<sequence length="65" mass="7714">MVNHDQIKPAAFVQRVFMCVLHYCIKLTDPPDRKLRTLIYYLQFILKEENESKAPYKIPINSSNM</sequence>
<reference evidence="1 2" key="1">
    <citation type="submission" date="2021-03" db="EMBL/GenBank/DDBJ databases">
        <title>Genomic Encyclopedia of Type Strains, Phase IV (KMG-IV): sequencing the most valuable type-strain genomes for metagenomic binning, comparative biology and taxonomic classification.</title>
        <authorList>
            <person name="Goeker M."/>
        </authorList>
    </citation>
    <scope>NUCLEOTIDE SEQUENCE [LARGE SCALE GENOMIC DNA]</scope>
    <source>
        <strain evidence="1 2">DSM 25609</strain>
    </source>
</reference>
<evidence type="ECO:0000313" key="1">
    <source>
        <dbReference type="EMBL" id="MBP1970607.1"/>
    </source>
</evidence>
<dbReference type="Proteomes" id="UP001519345">
    <property type="component" value="Unassembled WGS sequence"/>
</dbReference>
<name>A0ABS4II32_9BACI</name>
<gene>
    <name evidence="1" type="ORF">J2Z83_002743</name>
</gene>
<dbReference type="EMBL" id="JAGGKX010000015">
    <property type="protein sequence ID" value="MBP1970607.1"/>
    <property type="molecule type" value="Genomic_DNA"/>
</dbReference>
<evidence type="ECO:0000313" key="2">
    <source>
        <dbReference type="Proteomes" id="UP001519345"/>
    </source>
</evidence>